<evidence type="ECO:0000313" key="1">
    <source>
        <dbReference type="EMBL" id="KAK9694011.1"/>
    </source>
</evidence>
<reference evidence="1 2" key="1">
    <citation type="journal article" date="2024" name="BMC Genomics">
        <title>De novo assembly and annotation of Popillia japonica's genome with initial clues to its potential as an invasive pest.</title>
        <authorList>
            <person name="Cucini C."/>
            <person name="Boschi S."/>
            <person name="Funari R."/>
            <person name="Cardaioli E."/>
            <person name="Iannotti N."/>
            <person name="Marturano G."/>
            <person name="Paoli F."/>
            <person name="Bruttini M."/>
            <person name="Carapelli A."/>
            <person name="Frati F."/>
            <person name="Nardi F."/>
        </authorList>
    </citation>
    <scope>NUCLEOTIDE SEQUENCE [LARGE SCALE GENOMIC DNA]</scope>
    <source>
        <strain evidence="1">DMR45628</strain>
    </source>
</reference>
<dbReference type="Proteomes" id="UP001458880">
    <property type="component" value="Unassembled WGS sequence"/>
</dbReference>
<organism evidence="1 2">
    <name type="scientific">Popillia japonica</name>
    <name type="common">Japanese beetle</name>
    <dbReference type="NCBI Taxonomy" id="7064"/>
    <lineage>
        <taxon>Eukaryota</taxon>
        <taxon>Metazoa</taxon>
        <taxon>Ecdysozoa</taxon>
        <taxon>Arthropoda</taxon>
        <taxon>Hexapoda</taxon>
        <taxon>Insecta</taxon>
        <taxon>Pterygota</taxon>
        <taxon>Neoptera</taxon>
        <taxon>Endopterygota</taxon>
        <taxon>Coleoptera</taxon>
        <taxon>Polyphaga</taxon>
        <taxon>Scarabaeiformia</taxon>
        <taxon>Scarabaeidae</taxon>
        <taxon>Rutelinae</taxon>
        <taxon>Popillia</taxon>
    </lineage>
</organism>
<comment type="caution">
    <text evidence="1">The sequence shown here is derived from an EMBL/GenBank/DDBJ whole genome shotgun (WGS) entry which is preliminary data.</text>
</comment>
<keyword evidence="2" id="KW-1185">Reference proteome</keyword>
<evidence type="ECO:0000313" key="2">
    <source>
        <dbReference type="Proteomes" id="UP001458880"/>
    </source>
</evidence>
<name>A0AAW1IVQ8_POPJA</name>
<proteinExistence type="predicted"/>
<dbReference type="AlphaFoldDB" id="A0AAW1IVQ8"/>
<dbReference type="EMBL" id="JASPKY010000525">
    <property type="protein sequence ID" value="KAK9694011.1"/>
    <property type="molecule type" value="Genomic_DNA"/>
</dbReference>
<protein>
    <submittedName>
        <fullName evidence="1">Uncharacterized protein</fullName>
    </submittedName>
</protein>
<gene>
    <name evidence="1" type="ORF">QE152_g33817</name>
</gene>
<accession>A0AAW1IVQ8</accession>
<sequence length="75" mass="8915">MWPITITDVDRTEIVLKGPIRVKFDLFPVNDNGGRFSEYHYNKILVNGEKLDRRWMIYSQTKDAIYCFPCRIFGL</sequence>